<dbReference type="Pfam" id="PF08448">
    <property type="entry name" value="PAS_4"/>
    <property type="match status" value="1"/>
</dbReference>
<organism evidence="4 5">
    <name type="scientific">Mucilaginibacter ginkgonis</name>
    <dbReference type="NCBI Taxonomy" id="2682091"/>
    <lineage>
        <taxon>Bacteria</taxon>
        <taxon>Pseudomonadati</taxon>
        <taxon>Bacteroidota</taxon>
        <taxon>Sphingobacteriia</taxon>
        <taxon>Sphingobacteriales</taxon>
        <taxon>Sphingobacteriaceae</taxon>
        <taxon>Mucilaginibacter</taxon>
    </lineage>
</organism>
<dbReference type="CDD" id="cd00082">
    <property type="entry name" value="HisKA"/>
    <property type="match status" value="1"/>
</dbReference>
<dbReference type="InterPro" id="IPR013656">
    <property type="entry name" value="PAS_4"/>
</dbReference>
<dbReference type="SMART" id="SM00065">
    <property type="entry name" value="GAF"/>
    <property type="match status" value="1"/>
</dbReference>
<name>A0A6I4HU03_9SPHI</name>
<keyword evidence="5" id="KW-1185">Reference proteome</keyword>
<feature type="domain" description="GAF" evidence="3">
    <location>
        <begin position="21"/>
        <end position="163"/>
    </location>
</feature>
<dbReference type="EMBL" id="CP066775">
    <property type="protein sequence ID" value="QQL50363.1"/>
    <property type="molecule type" value="Genomic_DNA"/>
</dbReference>
<dbReference type="InterPro" id="IPR003661">
    <property type="entry name" value="HisK_dim/P_dom"/>
</dbReference>
<dbReference type="Gene3D" id="3.30.450.20">
    <property type="entry name" value="PAS domain"/>
    <property type="match status" value="1"/>
</dbReference>
<dbReference type="KEGG" id="mgik:GO620_002590"/>
<gene>
    <name evidence="4" type="ORF">GO620_002590</name>
</gene>
<dbReference type="PANTHER" id="PTHR43102:SF2">
    <property type="entry name" value="GAF DOMAIN-CONTAINING PROTEIN"/>
    <property type="match status" value="1"/>
</dbReference>
<dbReference type="AlphaFoldDB" id="A0A6I4HU03"/>
<dbReference type="SUPFAM" id="SSF47384">
    <property type="entry name" value="Homodimeric domain of signal transducing histidine kinase"/>
    <property type="match status" value="1"/>
</dbReference>
<dbReference type="EC" id="2.7.13.3" evidence="2"/>
<dbReference type="NCBIfam" id="TIGR00229">
    <property type="entry name" value="sensory_box"/>
    <property type="match status" value="1"/>
</dbReference>
<evidence type="ECO:0000256" key="1">
    <source>
        <dbReference type="ARBA" id="ARBA00000085"/>
    </source>
</evidence>
<reference evidence="4 5" key="1">
    <citation type="submission" date="2020-12" db="EMBL/GenBank/DDBJ databases">
        <title>HMF7856_wgs.fasta genome submission.</title>
        <authorList>
            <person name="Kang H."/>
            <person name="Kim H."/>
            <person name="Joh K."/>
        </authorList>
    </citation>
    <scope>NUCLEOTIDE SEQUENCE [LARGE SCALE GENOMIC DNA]</scope>
    <source>
        <strain evidence="4 5">HMF7856</strain>
    </source>
</reference>
<accession>A0A6I4HU03</accession>
<dbReference type="InterPro" id="IPR000014">
    <property type="entry name" value="PAS"/>
</dbReference>
<protein>
    <recommendedName>
        <fullName evidence="2">histidine kinase</fullName>
        <ecNumber evidence="2">2.7.13.3</ecNumber>
    </recommendedName>
</protein>
<dbReference type="GO" id="GO:0000155">
    <property type="term" value="F:phosphorelay sensor kinase activity"/>
    <property type="evidence" value="ECO:0007669"/>
    <property type="project" value="InterPro"/>
</dbReference>
<sequence>MTTNEQLRLDAVRRFLDIGESIDKDLADVVNLAAEICETPISLITLIDADTEWIKAAKGINSEPVSRTQTFCQYTIQQEEILEIPDATLDVRVNHLDAVVNDPNIRFYAGASLVTHDGNRLGSLCVLDTQPRKLTKMQCSTLKVLARQVVHIMELSRSFEILQERHERVIEANREAERSQIELKAIFDSSSDLFLLLGKHLEALSWNKALEDYVFKVTGQQLKVGDFISEYVDPALLPKFIRFYSAALKGTRIKKELRARQHTPNAAWMETSFIPVHTDGKILGVAINAADITERKRHEQHIKIQNEALSRIATMQSHEIRKPVATLMGLVELIKMDSNSNDPDYTYLDMISATVNELNEKICDIVSDSETMLHTEIAHVEKEN</sequence>
<dbReference type="PANTHER" id="PTHR43102">
    <property type="entry name" value="SLR1143 PROTEIN"/>
    <property type="match status" value="1"/>
</dbReference>
<evidence type="ECO:0000256" key="2">
    <source>
        <dbReference type="ARBA" id="ARBA00012438"/>
    </source>
</evidence>
<dbReference type="Gene3D" id="1.10.287.130">
    <property type="match status" value="1"/>
</dbReference>
<dbReference type="RefSeq" id="WP_157522327.1">
    <property type="nucleotide sequence ID" value="NZ_CP066775.1"/>
</dbReference>
<comment type="catalytic activity">
    <reaction evidence="1">
        <text>ATP + protein L-histidine = ADP + protein N-phospho-L-histidine.</text>
        <dbReference type="EC" id="2.7.13.3"/>
    </reaction>
</comment>
<dbReference type="InterPro" id="IPR029016">
    <property type="entry name" value="GAF-like_dom_sf"/>
</dbReference>
<dbReference type="Gene3D" id="3.30.450.40">
    <property type="match status" value="1"/>
</dbReference>
<dbReference type="InterPro" id="IPR036097">
    <property type="entry name" value="HisK_dim/P_sf"/>
</dbReference>
<evidence type="ECO:0000313" key="4">
    <source>
        <dbReference type="EMBL" id="QQL50363.1"/>
    </source>
</evidence>
<dbReference type="Pfam" id="PF01590">
    <property type="entry name" value="GAF"/>
    <property type="match status" value="1"/>
</dbReference>
<dbReference type="InterPro" id="IPR003018">
    <property type="entry name" value="GAF"/>
</dbReference>
<dbReference type="SUPFAM" id="SSF55785">
    <property type="entry name" value="PYP-like sensor domain (PAS domain)"/>
    <property type="match status" value="1"/>
</dbReference>
<evidence type="ECO:0000259" key="3">
    <source>
        <dbReference type="SMART" id="SM00065"/>
    </source>
</evidence>
<dbReference type="SUPFAM" id="SSF55781">
    <property type="entry name" value="GAF domain-like"/>
    <property type="match status" value="1"/>
</dbReference>
<evidence type="ECO:0000313" key="5">
    <source>
        <dbReference type="Proteomes" id="UP000429232"/>
    </source>
</evidence>
<dbReference type="InterPro" id="IPR035965">
    <property type="entry name" value="PAS-like_dom_sf"/>
</dbReference>
<proteinExistence type="predicted"/>
<dbReference type="Proteomes" id="UP000429232">
    <property type="component" value="Chromosome"/>
</dbReference>